<evidence type="ECO:0000256" key="1">
    <source>
        <dbReference type="SAM" id="MobiDB-lite"/>
    </source>
</evidence>
<organism evidence="2">
    <name type="scientific">viral metagenome</name>
    <dbReference type="NCBI Taxonomy" id="1070528"/>
    <lineage>
        <taxon>unclassified sequences</taxon>
        <taxon>metagenomes</taxon>
        <taxon>organismal metagenomes</taxon>
    </lineage>
</organism>
<accession>A0A6C0J0X1</accession>
<dbReference type="AlphaFoldDB" id="A0A6C0J0X1"/>
<dbReference type="EMBL" id="MN740306">
    <property type="protein sequence ID" value="QHT99288.1"/>
    <property type="molecule type" value="Genomic_DNA"/>
</dbReference>
<name>A0A6C0J0X1_9ZZZZ</name>
<evidence type="ECO:0000313" key="2">
    <source>
        <dbReference type="EMBL" id="QHT99288.1"/>
    </source>
</evidence>
<feature type="compositionally biased region" description="Basic and acidic residues" evidence="1">
    <location>
        <begin position="12"/>
        <end position="23"/>
    </location>
</feature>
<reference evidence="2" key="1">
    <citation type="journal article" date="2020" name="Nature">
        <title>Giant virus diversity and host interactions through global metagenomics.</title>
        <authorList>
            <person name="Schulz F."/>
            <person name="Roux S."/>
            <person name="Paez-Espino D."/>
            <person name="Jungbluth S."/>
            <person name="Walsh D.A."/>
            <person name="Denef V.J."/>
            <person name="McMahon K.D."/>
            <person name="Konstantinidis K.T."/>
            <person name="Eloe-Fadrosh E.A."/>
            <person name="Kyrpides N.C."/>
            <person name="Woyke T."/>
        </authorList>
    </citation>
    <scope>NUCLEOTIDE SEQUENCE</scope>
    <source>
        <strain evidence="2">GVMAG-M-3300025699-48</strain>
    </source>
</reference>
<proteinExistence type="predicted"/>
<protein>
    <submittedName>
        <fullName evidence="2">Uncharacterized protein</fullName>
    </submittedName>
</protein>
<sequence length="160" mass="18725">MFTEKSNPIDNVDNKPKDNKTEDVSLKNDITIHDIDKILERERQQNKRDNWIKLDKTAKIQKLHVYAETYGKDNSLPSKDVKLLKNFFISCLDKNKLSKSKDVVYNKEEMKILSIPALHFNKISHNFTLKIIDTKRVSTLKSLTPKKITNPEENKKLKED</sequence>
<feature type="region of interest" description="Disordered" evidence="1">
    <location>
        <begin position="1"/>
        <end position="23"/>
    </location>
</feature>